<dbReference type="Proteomes" id="UP000234681">
    <property type="component" value="Chromosome 3"/>
</dbReference>
<organism evidence="1 2">
    <name type="scientific">Rattus norvegicus</name>
    <name type="common">Rat</name>
    <dbReference type="NCBI Taxonomy" id="10116"/>
    <lineage>
        <taxon>Eukaryota</taxon>
        <taxon>Metazoa</taxon>
        <taxon>Chordata</taxon>
        <taxon>Craniata</taxon>
        <taxon>Vertebrata</taxon>
        <taxon>Euteleostomi</taxon>
        <taxon>Mammalia</taxon>
        <taxon>Eutheria</taxon>
        <taxon>Euarchontoglires</taxon>
        <taxon>Glires</taxon>
        <taxon>Rodentia</taxon>
        <taxon>Myomorpha</taxon>
        <taxon>Muroidea</taxon>
        <taxon>Muridae</taxon>
        <taxon>Murinae</taxon>
        <taxon>Rattus</taxon>
    </lineage>
</organism>
<evidence type="ECO:0000313" key="2">
    <source>
        <dbReference type="Proteomes" id="UP000234681"/>
    </source>
</evidence>
<proteinExistence type="predicted"/>
<accession>A6JEW2</accession>
<reference evidence="1 2" key="1">
    <citation type="submission" date="2005-09" db="EMBL/GenBank/DDBJ databases">
        <authorList>
            <person name="Mural R.J."/>
            <person name="Li P.W."/>
            <person name="Adams M.D."/>
            <person name="Amanatides P.G."/>
            <person name="Baden-Tillson H."/>
            <person name="Barnstead M."/>
            <person name="Chin S.H."/>
            <person name="Dew I."/>
            <person name="Evans C.A."/>
            <person name="Ferriera S."/>
            <person name="Flanigan M."/>
            <person name="Fosler C."/>
            <person name="Glodek A."/>
            <person name="Gu Z."/>
            <person name="Holt R.A."/>
            <person name="Jennings D."/>
            <person name="Kraft C.L."/>
            <person name="Lu F."/>
            <person name="Nguyen T."/>
            <person name="Nusskern D.R."/>
            <person name="Pfannkoch C.M."/>
            <person name="Sitter C."/>
            <person name="Sutton G.G."/>
            <person name="Venter J.C."/>
            <person name="Wang Z."/>
            <person name="Woodage T."/>
            <person name="Zheng X.H."/>
            <person name="Zhong F."/>
        </authorList>
    </citation>
    <scope>NUCLEOTIDE SEQUENCE [LARGE SCALE GENOMIC DNA]</scope>
    <source>
        <strain>BN</strain>
        <strain evidence="2">Sprague-Dawley</strain>
    </source>
</reference>
<name>A6JEW2_RAT</name>
<dbReference type="EMBL" id="CH473983">
    <property type="protein sequence ID" value="EDM00498.1"/>
    <property type="molecule type" value="Genomic_DNA"/>
</dbReference>
<gene>
    <name evidence="1" type="ORF">rCG_37707</name>
</gene>
<protein>
    <submittedName>
        <fullName evidence="1">RCG37707</fullName>
    </submittedName>
</protein>
<evidence type="ECO:0000313" key="1">
    <source>
        <dbReference type="EMBL" id="EDM00498.1"/>
    </source>
</evidence>
<sequence>MRLCLYVYHQITSSF</sequence>